<organism evidence="3 4">
    <name type="scientific">Mesobacillus campisalis</name>
    <dbReference type="NCBI Taxonomy" id="1408103"/>
    <lineage>
        <taxon>Bacteria</taxon>
        <taxon>Bacillati</taxon>
        <taxon>Bacillota</taxon>
        <taxon>Bacilli</taxon>
        <taxon>Bacillales</taxon>
        <taxon>Bacillaceae</taxon>
        <taxon>Mesobacillus</taxon>
    </lineage>
</organism>
<protein>
    <recommendedName>
        <fullName evidence="1">PIN like domain-containing protein</fullName>
    </recommendedName>
</protein>
<dbReference type="EMBL" id="LAYY01000002">
    <property type="protein sequence ID" value="KKK39490.1"/>
    <property type="molecule type" value="Genomic_DNA"/>
</dbReference>
<accession>A0A0M2T3W0</accession>
<evidence type="ECO:0000313" key="2">
    <source>
        <dbReference type="EMBL" id="KKK34781.1"/>
    </source>
</evidence>
<comment type="caution">
    <text evidence="3">The sequence shown here is derived from an EMBL/GenBank/DDBJ whole genome shotgun (WGS) entry which is preliminary data.</text>
</comment>
<dbReference type="AlphaFoldDB" id="A0A0M2T3W0"/>
<evidence type="ECO:0000313" key="4">
    <source>
        <dbReference type="Proteomes" id="UP000034166"/>
    </source>
</evidence>
<proteinExistence type="predicted"/>
<dbReference type="RefSeq" id="WP_046522063.1">
    <property type="nucleotide sequence ID" value="NZ_LAYY01000002.1"/>
</dbReference>
<dbReference type="Proteomes" id="UP000034166">
    <property type="component" value="Unassembled WGS sequence"/>
</dbReference>
<keyword evidence="4" id="KW-1185">Reference proteome</keyword>
<evidence type="ECO:0000259" key="1">
    <source>
        <dbReference type="Pfam" id="PF18476"/>
    </source>
</evidence>
<name>A0A0M2T3W0_9BACI</name>
<evidence type="ECO:0000313" key="3">
    <source>
        <dbReference type="EMBL" id="KKK39490.1"/>
    </source>
</evidence>
<dbReference type="OrthoDB" id="9182727at2"/>
<dbReference type="PATRIC" id="fig|1408103.3.peg.462"/>
<reference evidence="3 4" key="1">
    <citation type="submission" date="2015-04" db="EMBL/GenBank/DDBJ databases">
        <title>Taxonomic description and genome sequence of Bacillus campisalis sp. nov., a novel member of the genus Bacillus isolated from solar saltern.</title>
        <authorList>
            <person name="Mathan Kumar R."/>
            <person name="Kaur G."/>
            <person name="Kumar A."/>
            <person name="Singh N.K."/>
            <person name="Kaur N."/>
            <person name="Kumar N."/>
            <person name="Mayilraj S."/>
        </authorList>
    </citation>
    <scope>NUCLEOTIDE SEQUENCE [LARGE SCALE GENOMIC DNA]</scope>
    <source>
        <strain evidence="3 4">SA2-6</strain>
    </source>
</reference>
<dbReference type="Pfam" id="PF18476">
    <property type="entry name" value="PIN_8"/>
    <property type="match status" value="1"/>
</dbReference>
<dbReference type="EMBL" id="LAYY01000071">
    <property type="protein sequence ID" value="KKK34781.1"/>
    <property type="molecule type" value="Genomic_DNA"/>
</dbReference>
<dbReference type="InterPro" id="IPR041578">
    <property type="entry name" value="PIN_8"/>
</dbReference>
<feature type="domain" description="PIN like" evidence="1">
    <location>
        <begin position="24"/>
        <end position="255"/>
    </location>
</feature>
<gene>
    <name evidence="3" type="ORF">WQ57_02025</name>
    <name evidence="2" type="ORF">WQ57_22410</name>
</gene>
<sequence length="398" mass="46989">MEEIYFPFFSFRGERIDQIWREGIIVLDTNTLLNTYKLDNEARNQFFESLKYEQINVRLVMIHQVGWEFLRNRKSTIDDSLKALINSKNLMKNQIESLNAVSKNSGLKYHQEFLTQVQQDIETFKEQTVNKIQEYINENQQNRSIFYDGNKLKDSDPVLDEIKEIYDGKFSESIQHDELISLYQQGEVRFSFKIPPGFEDVVKGDFRSFGDYIVWEEMIKLSQTRSVPVIFVTEDHKNDWWVHDEKTHTKSPLPDLLREFKMRTGQYTYFYSYKDFIEQAKSRYSDLPETDRATMQMDLATQENEDNELENIPQIERIGALRDGFSDRRFATAILLPSLYKQALAKLKQLKVHSSVSAYAHRVTLESIMDSDTDFRGKILELKNMINNIENAIESYEN</sequence>